<name>A0A0G4EHC3_VITBC</name>
<evidence type="ECO:0000313" key="1">
    <source>
        <dbReference type="EMBL" id="CEL95896.1"/>
    </source>
</evidence>
<dbReference type="SUPFAM" id="SSF54695">
    <property type="entry name" value="POZ domain"/>
    <property type="match status" value="1"/>
</dbReference>
<proteinExistence type="predicted"/>
<protein>
    <recommendedName>
        <fullName evidence="3">TLDc domain-containing protein</fullName>
    </recommendedName>
</protein>
<dbReference type="Proteomes" id="UP000041254">
    <property type="component" value="Unassembled WGS sequence"/>
</dbReference>
<dbReference type="InParanoid" id="A0A0G4EHC3"/>
<gene>
    <name evidence="1" type="ORF">Vbra_1162</name>
</gene>
<dbReference type="PhylomeDB" id="A0A0G4EHC3"/>
<dbReference type="InterPro" id="IPR011333">
    <property type="entry name" value="SKP1/BTB/POZ_sf"/>
</dbReference>
<accession>A0A0G4EHC3</accession>
<dbReference type="VEuPathDB" id="CryptoDB:Vbra_1162"/>
<dbReference type="AlphaFoldDB" id="A0A0G4EHC3"/>
<keyword evidence="2" id="KW-1185">Reference proteome</keyword>
<evidence type="ECO:0000313" key="2">
    <source>
        <dbReference type="Proteomes" id="UP000041254"/>
    </source>
</evidence>
<organism evidence="1 2">
    <name type="scientific">Vitrella brassicaformis (strain CCMP3155)</name>
    <dbReference type="NCBI Taxonomy" id="1169540"/>
    <lineage>
        <taxon>Eukaryota</taxon>
        <taxon>Sar</taxon>
        <taxon>Alveolata</taxon>
        <taxon>Colpodellida</taxon>
        <taxon>Vitrellaceae</taxon>
        <taxon>Vitrella</taxon>
    </lineage>
</organism>
<reference evidence="1 2" key="1">
    <citation type="submission" date="2014-11" db="EMBL/GenBank/DDBJ databases">
        <authorList>
            <person name="Zhu J."/>
            <person name="Qi W."/>
            <person name="Song R."/>
        </authorList>
    </citation>
    <scope>NUCLEOTIDE SEQUENCE [LARGE SCALE GENOMIC DNA]</scope>
</reference>
<dbReference type="EMBL" id="CDMY01000240">
    <property type="protein sequence ID" value="CEL95896.1"/>
    <property type="molecule type" value="Genomic_DNA"/>
</dbReference>
<sequence>MLLDIGGTVMTFPRDSLLHDELKGTCLAVLLHRFGDWLLTHGNGTPFVDADPDYFKWLSVKLRYLRDNRIDVKEICEGCPPAFAFYHNRFLAKTDLTIEPQTGDHKSAAFDGFMAAMGAFIDSSVAGGTGGSEVLSVFVEGRSVATADATLDDFDTLKKRFTEYRGPVVHVSADHFYKIVDYIRRIRIAPDAARPLPTSSSFDELLYACEMYGLMEQVYLSMIGKSHSHIKCILRNSYDDCEFETLVQRADGLQGGLLFVIECEHKTRRHRFACHIDGPLIAPSDPKAELRTTCPVTFYSISGAFEGGDGIVQIAVPSNKQWVNVAGTEGAVKNDKGEPTGKVCIANGRLWLGHGKDGPAGDLRRCQQWLERGELPDGKTYRGDFHDGDATLAATVSFTCADMEIYTLQASEGSG</sequence>
<evidence type="ECO:0008006" key="3">
    <source>
        <dbReference type="Google" id="ProtNLM"/>
    </source>
</evidence>